<gene>
    <name evidence="1" type="ORF">MHEL_41290</name>
</gene>
<keyword evidence="2" id="KW-1185">Reference proteome</keyword>
<name>A0A7I7TCK4_9MYCO</name>
<dbReference type="Proteomes" id="UP000467148">
    <property type="component" value="Chromosome"/>
</dbReference>
<reference evidence="1 2" key="1">
    <citation type="journal article" date="2019" name="Emerg. Microbes Infect.">
        <title>Comprehensive subspecies identification of 175 nontuberculous mycobacteria species based on 7547 genomic profiles.</title>
        <authorList>
            <person name="Matsumoto Y."/>
            <person name="Kinjo T."/>
            <person name="Motooka D."/>
            <person name="Nabeya D."/>
            <person name="Jung N."/>
            <person name="Uechi K."/>
            <person name="Horii T."/>
            <person name="Iida T."/>
            <person name="Fujita J."/>
            <person name="Nakamura S."/>
        </authorList>
    </citation>
    <scope>NUCLEOTIDE SEQUENCE [LARGE SCALE GENOMIC DNA]</scope>
    <source>
        <strain evidence="1 2">JCM 30396</strain>
    </source>
</reference>
<protein>
    <submittedName>
        <fullName evidence="1">Uncharacterized protein</fullName>
    </submittedName>
</protein>
<dbReference type="KEGG" id="mhev:MHEL_41290"/>
<sequence length="61" mass="6678">MCGSTPAKGYALFYCFPDDYIGWDNVDAMPTVYRKGGEFAVATLLAACAPASPPMMSWRTY</sequence>
<evidence type="ECO:0000313" key="2">
    <source>
        <dbReference type="Proteomes" id="UP000467148"/>
    </source>
</evidence>
<accession>A0A7I7TCK4</accession>
<dbReference type="AlphaFoldDB" id="A0A7I7TCK4"/>
<dbReference type="EMBL" id="AP022596">
    <property type="protein sequence ID" value="BBY65886.1"/>
    <property type="molecule type" value="Genomic_DNA"/>
</dbReference>
<evidence type="ECO:0000313" key="1">
    <source>
        <dbReference type="EMBL" id="BBY65886.1"/>
    </source>
</evidence>
<organism evidence="1 2">
    <name type="scientific">Mycolicibacterium helvum</name>
    <dbReference type="NCBI Taxonomy" id="1534349"/>
    <lineage>
        <taxon>Bacteria</taxon>
        <taxon>Bacillati</taxon>
        <taxon>Actinomycetota</taxon>
        <taxon>Actinomycetes</taxon>
        <taxon>Mycobacteriales</taxon>
        <taxon>Mycobacteriaceae</taxon>
        <taxon>Mycolicibacterium</taxon>
    </lineage>
</organism>
<proteinExistence type="predicted"/>